<feature type="transmembrane region" description="Helical" evidence="8">
    <location>
        <begin position="15"/>
        <end position="36"/>
    </location>
</feature>
<evidence type="ECO:0000256" key="2">
    <source>
        <dbReference type="ARBA" id="ARBA00005811"/>
    </source>
</evidence>
<dbReference type="PANTHER" id="PTHR30558:SF3">
    <property type="entry name" value="BIOPOLYMER TRANSPORT PROTEIN EXBD-RELATED"/>
    <property type="match status" value="1"/>
</dbReference>
<evidence type="ECO:0000256" key="4">
    <source>
        <dbReference type="ARBA" id="ARBA00022692"/>
    </source>
</evidence>
<comment type="subcellular location">
    <subcellularLocation>
        <location evidence="1">Cell membrane</location>
        <topology evidence="1">Single-pass membrane protein</topology>
    </subcellularLocation>
    <subcellularLocation>
        <location evidence="7">Cell membrane</location>
        <topology evidence="7">Single-pass type II membrane protein</topology>
    </subcellularLocation>
</comment>
<accession>A0ABZ0RLH5</accession>
<comment type="similarity">
    <text evidence="2 7">Belongs to the ExbD/TolR family.</text>
</comment>
<keyword evidence="3" id="KW-1003">Cell membrane</keyword>
<evidence type="ECO:0000256" key="3">
    <source>
        <dbReference type="ARBA" id="ARBA00022475"/>
    </source>
</evidence>
<evidence type="ECO:0000256" key="5">
    <source>
        <dbReference type="ARBA" id="ARBA00022989"/>
    </source>
</evidence>
<keyword evidence="10" id="KW-1185">Reference proteome</keyword>
<dbReference type="Proteomes" id="UP001324993">
    <property type="component" value="Chromosome"/>
</dbReference>
<keyword evidence="7" id="KW-0813">Transport</keyword>
<dbReference type="RefSeq" id="WP_319832805.1">
    <property type="nucleotide sequence ID" value="NZ_CP138858.1"/>
</dbReference>
<evidence type="ECO:0000313" key="10">
    <source>
        <dbReference type="Proteomes" id="UP001324993"/>
    </source>
</evidence>
<name>A0ABZ0RLH5_9BACT</name>
<dbReference type="EMBL" id="CP138858">
    <property type="protein sequence ID" value="WPJ95938.1"/>
    <property type="molecule type" value="Genomic_DNA"/>
</dbReference>
<protein>
    <submittedName>
        <fullName evidence="9">Biopolymer transporter ExbD</fullName>
    </submittedName>
</protein>
<keyword evidence="7" id="KW-0653">Protein transport</keyword>
<organism evidence="9 10">
    <name type="scientific">Coraliomargarita algicola</name>
    <dbReference type="NCBI Taxonomy" id="3092156"/>
    <lineage>
        <taxon>Bacteria</taxon>
        <taxon>Pseudomonadati</taxon>
        <taxon>Verrucomicrobiota</taxon>
        <taxon>Opitutia</taxon>
        <taxon>Puniceicoccales</taxon>
        <taxon>Coraliomargaritaceae</taxon>
        <taxon>Coraliomargarita</taxon>
    </lineage>
</organism>
<dbReference type="Pfam" id="PF02472">
    <property type="entry name" value="ExbD"/>
    <property type="match status" value="1"/>
</dbReference>
<sequence length="143" mass="15463">MKASDIFESAGKPDLTPMIDVVFLMLVFFMVTTELIKQEADLGIQLPSQAPPTAAPELPSKHTVDILPDGTVLLNGGNTGDDIYGELIGLTQMLGGLKASADRLKKHTIVTIQADKYSPHYRSIDVLNACAKANLKFVSFSQM</sequence>
<evidence type="ECO:0000256" key="7">
    <source>
        <dbReference type="RuleBase" id="RU003879"/>
    </source>
</evidence>
<gene>
    <name evidence="9" type="ORF">SH580_21210</name>
</gene>
<keyword evidence="6 8" id="KW-0472">Membrane</keyword>
<proteinExistence type="inferred from homology"/>
<evidence type="ECO:0000256" key="8">
    <source>
        <dbReference type="SAM" id="Phobius"/>
    </source>
</evidence>
<dbReference type="PANTHER" id="PTHR30558">
    <property type="entry name" value="EXBD MEMBRANE COMPONENT OF PMF-DRIVEN MACROMOLECULE IMPORT SYSTEM"/>
    <property type="match status" value="1"/>
</dbReference>
<evidence type="ECO:0000256" key="6">
    <source>
        <dbReference type="ARBA" id="ARBA00023136"/>
    </source>
</evidence>
<evidence type="ECO:0000313" key="9">
    <source>
        <dbReference type="EMBL" id="WPJ95938.1"/>
    </source>
</evidence>
<dbReference type="InterPro" id="IPR003400">
    <property type="entry name" value="ExbD"/>
</dbReference>
<reference evidence="9 10" key="1">
    <citation type="submission" date="2023-11" db="EMBL/GenBank/DDBJ databases">
        <title>Coraliomargarita sp. nov., isolated from marine algae.</title>
        <authorList>
            <person name="Lee J.K."/>
            <person name="Baek J.H."/>
            <person name="Kim J.M."/>
            <person name="Choi D.G."/>
            <person name="Jeon C.O."/>
        </authorList>
    </citation>
    <scope>NUCLEOTIDE SEQUENCE [LARGE SCALE GENOMIC DNA]</scope>
    <source>
        <strain evidence="9 10">J2-16</strain>
    </source>
</reference>
<keyword evidence="5 8" id="KW-1133">Transmembrane helix</keyword>
<evidence type="ECO:0000256" key="1">
    <source>
        <dbReference type="ARBA" id="ARBA00004162"/>
    </source>
</evidence>
<keyword evidence="4 7" id="KW-0812">Transmembrane</keyword>